<organism evidence="2">
    <name type="scientific">Klebsiella sp. 6168</name>
    <dbReference type="NCBI Taxonomy" id="1497810"/>
    <lineage>
        <taxon>Bacteria</taxon>
        <taxon>Pseudomonadati</taxon>
        <taxon>Pseudomonadota</taxon>
        <taxon>Gammaproteobacteria</taxon>
        <taxon>Enterobacterales</taxon>
        <taxon>Enterobacteriaceae</taxon>
        <taxon>Klebsiella/Raoultella group</taxon>
        <taxon>Klebsiella</taxon>
    </lineage>
</organism>
<keyword evidence="1" id="KW-1133">Transmembrane helix</keyword>
<gene>
    <name evidence="2" type="primary">wzy</name>
</gene>
<feature type="transmembrane region" description="Helical" evidence="1">
    <location>
        <begin position="71"/>
        <end position="104"/>
    </location>
</feature>
<feature type="transmembrane region" description="Helical" evidence="1">
    <location>
        <begin position="204"/>
        <end position="231"/>
    </location>
</feature>
<keyword evidence="1" id="KW-0472">Membrane</keyword>
<reference evidence="2" key="1">
    <citation type="submission" date="2014-04" db="EMBL/GenBank/DDBJ databases">
        <authorList>
            <person name="Harrison E."/>
        </authorList>
    </citation>
    <scope>NUCLEOTIDE SEQUENCE</scope>
    <source>
        <strain evidence="2">6168</strain>
    </source>
</reference>
<reference evidence="2" key="2">
    <citation type="journal article" date="2015" name="Sci. Rep.">
        <title>Genetic analysis of capsular polysaccharide synthesis gene clusters in 79 capsular types of Klebsiella spp.</title>
        <authorList>
            <person name="Pan Y.J."/>
            <person name="Lin T.L."/>
            <person name="Chen C.T."/>
            <person name="Chen Y.Y."/>
            <person name="Hsieh P.F."/>
            <person name="Hsu C.R."/>
            <person name="Wu M.C."/>
            <person name="Wang J.T."/>
        </authorList>
    </citation>
    <scope>NUCLEOTIDE SEQUENCE</scope>
    <source>
        <strain evidence="2">6168</strain>
    </source>
</reference>
<accession>A0A0P0YRH2</accession>
<feature type="transmembrane region" description="Helical" evidence="1">
    <location>
        <begin position="12"/>
        <end position="34"/>
    </location>
</feature>
<feature type="transmembrane region" description="Helical" evidence="1">
    <location>
        <begin position="40"/>
        <end position="59"/>
    </location>
</feature>
<protein>
    <submittedName>
        <fullName evidence="2">O-antigen and lipid-linked capsular repeat unit polymerase</fullName>
    </submittedName>
</protein>
<feature type="transmembrane region" description="Helical" evidence="1">
    <location>
        <begin position="175"/>
        <end position="192"/>
    </location>
</feature>
<proteinExistence type="predicted"/>
<feature type="transmembrane region" description="Helical" evidence="1">
    <location>
        <begin position="116"/>
        <end position="134"/>
    </location>
</feature>
<feature type="transmembrane region" description="Helical" evidence="1">
    <location>
        <begin position="327"/>
        <end position="346"/>
    </location>
</feature>
<dbReference type="AlphaFoldDB" id="A0A0P0YRH2"/>
<name>A0A0P0YRH2_9ENTR</name>
<feature type="transmembrane region" description="Helical" evidence="1">
    <location>
        <begin position="353"/>
        <end position="379"/>
    </location>
</feature>
<sequence length="394" mass="45157">MSFAHLFMVLRIIMNVKSIYLYTLRIAIAFFFIAVPFNPYVGGMTLYLWFFLIFLDGEYLKRLTKINIRYFLILLLWVMVCFLSGDVVLACKILILYFGVSYLVILDVGILDKIKVMFLISCFWCIAQFVMFYIDPGVSYLMGPKEISATIWGQYATPSFTNQYVLILLPRMSGLSREAGFFASLLAIMFLIRLRDKNMKLWELIIYVCSYMFSLSKVSFSLLLAFVIYPFKNFINKIPAIATLLAVSLLSIAIAQYLNVGSPQFFGVNESVAHRLSSSYMVVNMYPWNLIFGCDDKYQCFYPGTTSLVDYLLGKNGFQPNTGINGVFINLGVLGFMSLILTTIIFKLQSFDILIMALVCSTVTQFTIDGFVILTYYYMLTNGRYSFPSFKRLK</sequence>
<dbReference type="EMBL" id="AB924571">
    <property type="protein sequence ID" value="BAT23623.1"/>
    <property type="molecule type" value="Genomic_DNA"/>
</dbReference>
<keyword evidence="1" id="KW-0812">Transmembrane</keyword>
<evidence type="ECO:0000256" key="1">
    <source>
        <dbReference type="SAM" id="Phobius"/>
    </source>
</evidence>
<evidence type="ECO:0000313" key="2">
    <source>
        <dbReference type="EMBL" id="BAT23623.1"/>
    </source>
</evidence>
<feature type="transmembrane region" description="Helical" evidence="1">
    <location>
        <begin position="238"/>
        <end position="258"/>
    </location>
</feature>